<dbReference type="Pfam" id="PF04122">
    <property type="entry name" value="CW_binding_2"/>
    <property type="match status" value="3"/>
</dbReference>
<dbReference type="PANTHER" id="PTHR30032:SF8">
    <property type="entry name" value="GERMINATION-SPECIFIC N-ACETYLMURAMOYL-L-ALANINE AMIDASE"/>
    <property type="match status" value="1"/>
</dbReference>
<dbReference type="EMBL" id="CP054038">
    <property type="protein sequence ID" value="QKJ20854.1"/>
    <property type="molecule type" value="Genomic_DNA"/>
</dbReference>
<name>A0A7D4PXA3_9MICO</name>
<evidence type="ECO:0000313" key="2">
    <source>
        <dbReference type="EMBL" id="QKJ20854.1"/>
    </source>
</evidence>
<accession>A0A7D4PXA3</accession>
<reference evidence="2 3" key="1">
    <citation type="submission" date="2020-05" db="EMBL/GenBank/DDBJ databases">
        <title>Strain PA2F3 complete genome.</title>
        <authorList>
            <person name="Kim Y.-S."/>
            <person name="Kim S.-J."/>
            <person name="Jung H.-k."/>
            <person name="Kim S.-E."/>
            <person name="Kim K.-H."/>
        </authorList>
    </citation>
    <scope>NUCLEOTIDE SEQUENCE [LARGE SCALE GENOMIC DNA]</scope>
    <source>
        <strain evidence="2 3">PA2F3</strain>
    </source>
</reference>
<protein>
    <submittedName>
        <fullName evidence="2">Cell wall-binding repeat-containing protein</fullName>
    </submittedName>
</protein>
<feature type="signal peptide" evidence="1">
    <location>
        <begin position="1"/>
        <end position="28"/>
    </location>
</feature>
<evidence type="ECO:0000256" key="1">
    <source>
        <dbReference type="SAM" id="SignalP"/>
    </source>
</evidence>
<dbReference type="InterPro" id="IPR051922">
    <property type="entry name" value="Bact_Sporulation_Assoc"/>
</dbReference>
<proteinExistence type="predicted"/>
<sequence length="749" mass="77280">MPRALLRSVAAMVGVIPLVLGLAAPAHAEEATGIVRGVLLDELGGLLVREESNVRISLFADDELTTPAVVFDIASGANGQFAIPDVPAGRYAVKFEPLSSWIVGEWWGDTRRAAERAFITLEDGGVVDLEARLSSTVALSGIVTGRQTDYVVGGTNITVRASTGDAELDSWIRFPTTSLRLSERYVLRVPAGTYTVTATDSTGAHATKTVAGVVVASDTTQDIALTAARASISGTWAIRTASGIVPWGSGHIDVYKWSTTQARWLRIDWPAGGTSRSSYLIDGLGAGRYKLAFFNDGVTTFWGGGDLQSAPEIVLGKNETRSGVDIVVDDSASVSGVVKGKTATGSTIALSGAEVKVWRVASSGALTPVDASFDSLPTGGDGAFRAALAPGTYVFKVWIPGSPEFGASYLGGARLLEDATRVTVGLGQDRVLADVLLPRSSFQSKRVAGIDRFATAVAASKRVVPTGQRAPVVYLTNAFDFPDALAAAPAAIRSGGVILPVAKTSVPQVVLEELRRLQPRRVVLVGGTGVVGSAVSTAVKKVIPADARVSRLGGASRYETADAIVRDAFGAGGSRYAIVATGATYPDALAAGPAAGHLDAPVLLVDGARGLTAATTATIGALGITDVYIAGGRGAVSPTLESGLKALLGTSRVKRLSGSDRYFTAIAVNDAIFADVDDAFLASGAGFADALAGAPLAGRYDAPLYLSSPTCINAWTLQSIRERQAARVTLLGGEGVLSKGVAAFRTCSS</sequence>
<evidence type="ECO:0000313" key="3">
    <source>
        <dbReference type="Proteomes" id="UP000502498"/>
    </source>
</evidence>
<dbReference type="Gene3D" id="3.40.50.12090">
    <property type="match status" value="1"/>
</dbReference>
<dbReference type="AlphaFoldDB" id="A0A7D4PXA3"/>
<keyword evidence="1" id="KW-0732">Signal</keyword>
<feature type="chain" id="PRO_5028984725" evidence="1">
    <location>
        <begin position="29"/>
        <end position="749"/>
    </location>
</feature>
<dbReference type="PANTHER" id="PTHR30032">
    <property type="entry name" value="N-ACETYLMURAMOYL-L-ALANINE AMIDASE-RELATED"/>
    <property type="match status" value="1"/>
</dbReference>
<dbReference type="Proteomes" id="UP000502498">
    <property type="component" value="Chromosome"/>
</dbReference>
<gene>
    <name evidence="2" type="ORF">HQM25_16790</name>
</gene>
<organism evidence="2 3">
    <name type="scientific">Microbacterium hominis</name>
    <dbReference type="NCBI Taxonomy" id="162426"/>
    <lineage>
        <taxon>Bacteria</taxon>
        <taxon>Bacillati</taxon>
        <taxon>Actinomycetota</taxon>
        <taxon>Actinomycetes</taxon>
        <taxon>Micrococcales</taxon>
        <taxon>Microbacteriaceae</taxon>
        <taxon>Microbacterium</taxon>
    </lineage>
</organism>
<dbReference type="InterPro" id="IPR007253">
    <property type="entry name" value="Cell_wall-bd_2"/>
</dbReference>
<dbReference type="RefSeq" id="WP_172991279.1">
    <property type="nucleotide sequence ID" value="NZ_CP054038.1"/>
</dbReference>